<dbReference type="STRING" id="1448316.A0A395GLL5"/>
<dbReference type="EMBL" id="KZ824486">
    <property type="protein sequence ID" value="RAK95717.1"/>
    <property type="molecule type" value="Genomic_DNA"/>
</dbReference>
<protein>
    <recommendedName>
        <fullName evidence="2">Cupin type-2 domain-containing protein</fullName>
    </recommendedName>
</protein>
<dbReference type="Pfam" id="PF07883">
    <property type="entry name" value="Cupin_2"/>
    <property type="match status" value="1"/>
</dbReference>
<dbReference type="GeneID" id="37229387"/>
<dbReference type="CDD" id="cd02231">
    <property type="entry name" value="cupin_BLL6423-like"/>
    <property type="match status" value="1"/>
</dbReference>
<organism evidence="3 4">
    <name type="scientific">Aspergillus ibericus CBS 121593</name>
    <dbReference type="NCBI Taxonomy" id="1448316"/>
    <lineage>
        <taxon>Eukaryota</taxon>
        <taxon>Fungi</taxon>
        <taxon>Dikarya</taxon>
        <taxon>Ascomycota</taxon>
        <taxon>Pezizomycotina</taxon>
        <taxon>Eurotiomycetes</taxon>
        <taxon>Eurotiomycetidae</taxon>
        <taxon>Eurotiales</taxon>
        <taxon>Aspergillaceae</taxon>
        <taxon>Aspergillus</taxon>
        <taxon>Aspergillus subgen. Circumdati</taxon>
    </lineage>
</organism>
<keyword evidence="1" id="KW-0732">Signal</keyword>
<feature type="signal peptide" evidence="1">
    <location>
        <begin position="1"/>
        <end position="24"/>
    </location>
</feature>
<feature type="chain" id="PRO_5017343030" description="Cupin type-2 domain-containing protein" evidence="1">
    <location>
        <begin position="25"/>
        <end position="222"/>
    </location>
</feature>
<proteinExistence type="predicted"/>
<reference evidence="3 4" key="1">
    <citation type="submission" date="2018-02" db="EMBL/GenBank/DDBJ databases">
        <title>The genomes of Aspergillus section Nigri reveals drivers in fungal speciation.</title>
        <authorList>
            <consortium name="DOE Joint Genome Institute"/>
            <person name="Vesth T.C."/>
            <person name="Nybo J."/>
            <person name="Theobald S."/>
            <person name="Brandl J."/>
            <person name="Frisvad J.C."/>
            <person name="Nielsen K.F."/>
            <person name="Lyhne E.K."/>
            <person name="Kogle M.E."/>
            <person name="Kuo A."/>
            <person name="Riley R."/>
            <person name="Clum A."/>
            <person name="Nolan M."/>
            <person name="Lipzen A."/>
            <person name="Salamov A."/>
            <person name="Henrissat B."/>
            <person name="Wiebenga A."/>
            <person name="De vries R.P."/>
            <person name="Grigoriev I.V."/>
            <person name="Mortensen U.H."/>
            <person name="Andersen M.R."/>
            <person name="Baker S.E."/>
        </authorList>
    </citation>
    <scope>NUCLEOTIDE SEQUENCE [LARGE SCALE GENOMIC DNA]</scope>
    <source>
        <strain evidence="3 4">CBS 121593</strain>
    </source>
</reference>
<dbReference type="InterPro" id="IPR013096">
    <property type="entry name" value="Cupin_2"/>
</dbReference>
<dbReference type="Proteomes" id="UP000249402">
    <property type="component" value="Unassembled WGS sequence"/>
</dbReference>
<feature type="domain" description="Cupin type-2" evidence="2">
    <location>
        <begin position="123"/>
        <end position="191"/>
    </location>
</feature>
<name>A0A395GLL5_9EURO</name>
<dbReference type="OrthoDB" id="5840532at2759"/>
<accession>A0A395GLL5</accession>
<dbReference type="AlphaFoldDB" id="A0A395GLL5"/>
<evidence type="ECO:0000313" key="3">
    <source>
        <dbReference type="EMBL" id="RAK95717.1"/>
    </source>
</evidence>
<evidence type="ECO:0000256" key="1">
    <source>
        <dbReference type="SAM" id="SignalP"/>
    </source>
</evidence>
<dbReference type="InterPro" id="IPR014710">
    <property type="entry name" value="RmlC-like_jellyroll"/>
</dbReference>
<dbReference type="PANTHER" id="PTHR36156">
    <property type="entry name" value="SLR2101 PROTEIN"/>
    <property type="match status" value="1"/>
</dbReference>
<gene>
    <name evidence="3" type="ORF">BO80DRAFT_505946</name>
</gene>
<sequence>MHIPAGNAVMILVFPTLYLPPLSPNPTININTKPKKPKMPSPLPPFTRHITTHDPTTGKATIHSSTPATFTTFENDAFAFSVPYTTTTFPANLTNEADIHAHEATIASGTLGLVSPGGTVCRIVDFAPGQEPLMHRTRSLDYGIVLEGEIVMELDSGEKRVLKKGDVAVQRGTMHAWRNPSQDKWVRMLFVLQDCLPVEVGGRVLGEDLGGAELSHVEEGKI</sequence>
<evidence type="ECO:0000259" key="2">
    <source>
        <dbReference type="Pfam" id="PF07883"/>
    </source>
</evidence>
<dbReference type="Gene3D" id="2.60.120.10">
    <property type="entry name" value="Jelly Rolls"/>
    <property type="match status" value="1"/>
</dbReference>
<dbReference type="VEuPathDB" id="FungiDB:BO80DRAFT_505946"/>
<dbReference type="SUPFAM" id="SSF51182">
    <property type="entry name" value="RmlC-like cupins"/>
    <property type="match status" value="1"/>
</dbReference>
<evidence type="ECO:0000313" key="4">
    <source>
        <dbReference type="Proteomes" id="UP000249402"/>
    </source>
</evidence>
<dbReference type="PANTHER" id="PTHR36156:SF2">
    <property type="entry name" value="CUPIN TYPE-2 DOMAIN-CONTAINING PROTEIN"/>
    <property type="match status" value="1"/>
</dbReference>
<dbReference type="RefSeq" id="XP_025570045.1">
    <property type="nucleotide sequence ID" value="XM_025724522.1"/>
</dbReference>
<dbReference type="InterPro" id="IPR047142">
    <property type="entry name" value="OryJ/VirC-like"/>
</dbReference>
<keyword evidence="4" id="KW-1185">Reference proteome</keyword>
<dbReference type="InterPro" id="IPR011051">
    <property type="entry name" value="RmlC_Cupin_sf"/>
</dbReference>